<organism evidence="2 3">
    <name type="scientific">Fluctibacter halophilus</name>
    <dbReference type="NCBI Taxonomy" id="226011"/>
    <lineage>
        <taxon>Bacteria</taxon>
        <taxon>Pseudomonadati</taxon>
        <taxon>Pseudomonadota</taxon>
        <taxon>Gammaproteobacteria</taxon>
        <taxon>Alteromonadales</taxon>
        <taxon>Alteromonadaceae</taxon>
        <taxon>Fluctibacter</taxon>
    </lineage>
</organism>
<dbReference type="Pfam" id="PF20029">
    <property type="entry name" value="DUF6436"/>
    <property type="match status" value="1"/>
</dbReference>
<dbReference type="EMBL" id="JAJEWP010000001">
    <property type="protein sequence ID" value="MCC2615039.1"/>
    <property type="molecule type" value="Genomic_DNA"/>
</dbReference>
<feature type="domain" description="DUF6436" evidence="1">
    <location>
        <begin position="48"/>
        <end position="159"/>
    </location>
</feature>
<keyword evidence="3" id="KW-1185">Reference proteome</keyword>
<reference evidence="2 3" key="1">
    <citation type="submission" date="2021-10" db="EMBL/GenBank/DDBJ databases">
        <title>Draft genome of Aestuariibacter halophilus JC2043.</title>
        <authorList>
            <person name="Emsley S.A."/>
            <person name="Pfannmuller K.M."/>
            <person name="Ushijima B."/>
            <person name="Saw J.H."/>
            <person name="Videau P."/>
        </authorList>
    </citation>
    <scope>NUCLEOTIDE SEQUENCE [LARGE SCALE GENOMIC DNA]</scope>
    <source>
        <strain evidence="2 3">JC2043</strain>
    </source>
</reference>
<proteinExistence type="predicted"/>
<sequence>MKVLLTILWLGVLMSTFVVTLWPQTVWFDAKGRWLSPDIHRELLQQLRPFKPEGGVATWVFLKPGCLCQSLAEQHIVEVVKKLERFGPVRVVHRPPAIIPSVPALIVANLDSEQIHYAGPFSQGALCGVTGSVVERLIDSNQLLNNQIINDVQDGCYCPNEPKTL</sequence>
<protein>
    <submittedName>
        <fullName evidence="2">DUF6436 domain-containing protein</fullName>
    </submittedName>
</protein>
<name>A0ABS8G5T0_9ALTE</name>
<evidence type="ECO:0000313" key="3">
    <source>
        <dbReference type="Proteomes" id="UP001520878"/>
    </source>
</evidence>
<gene>
    <name evidence="2" type="ORF">LJ739_02130</name>
</gene>
<accession>A0ABS8G5T0</accession>
<dbReference type="Proteomes" id="UP001520878">
    <property type="component" value="Unassembled WGS sequence"/>
</dbReference>
<comment type="caution">
    <text evidence="2">The sequence shown here is derived from an EMBL/GenBank/DDBJ whole genome shotgun (WGS) entry which is preliminary data.</text>
</comment>
<evidence type="ECO:0000259" key="1">
    <source>
        <dbReference type="Pfam" id="PF20029"/>
    </source>
</evidence>
<dbReference type="RefSeq" id="WP_229156952.1">
    <property type="nucleotide sequence ID" value="NZ_JAJEWP010000001.1"/>
</dbReference>
<dbReference type="InterPro" id="IPR045494">
    <property type="entry name" value="DUF6436"/>
</dbReference>
<evidence type="ECO:0000313" key="2">
    <source>
        <dbReference type="EMBL" id="MCC2615039.1"/>
    </source>
</evidence>